<sequence>MTLKRISRAYLITGKTFNSWFSPILAGFLISLLRLIVGIGRIFDHVFFWSIRKHLDSPIVIVGNPRSGTTFLHRFLIKQGIGTGSQLWQMIYPSIFIQKCIKPILPLMEIISPARHHSTEAHKTSLTSIETDDVSLFFRYLDGFFFYGFFLTFDEEDLFHWVDPKIRDTSARDFAWFESMWKRNLRSNKGERYIGKLFSLSSNLPAFQKQFQDAKVLYMIRDPLSVIPSGLSLVTGVLDKKFNFWSLDEHIRKRFIDRLYRALVELLKRFHDDWTNNNIDKEKVFIVRFDTMMSDFETLMDGILNFINVEKNESLIKVIQETADSQRQYKSGHKYNLDKFGLTEEQIRSDCKDIYQTFLS</sequence>
<reference evidence="2" key="1">
    <citation type="submission" date="2018-05" db="EMBL/GenBank/DDBJ databases">
        <authorList>
            <person name="Lanie J.A."/>
            <person name="Ng W.-L."/>
            <person name="Kazmierczak K.M."/>
            <person name="Andrzejewski T.M."/>
            <person name="Davidsen T.M."/>
            <person name="Wayne K.J."/>
            <person name="Tettelin H."/>
            <person name="Glass J.I."/>
            <person name="Rusch D."/>
            <person name="Podicherti R."/>
            <person name="Tsui H.-C.T."/>
            <person name="Winkler M.E."/>
        </authorList>
    </citation>
    <scope>NUCLEOTIDE SEQUENCE</scope>
</reference>
<evidence type="ECO:0000313" key="2">
    <source>
        <dbReference type="EMBL" id="SVA02178.1"/>
    </source>
</evidence>
<organism evidence="2">
    <name type="scientific">marine metagenome</name>
    <dbReference type="NCBI Taxonomy" id="408172"/>
    <lineage>
        <taxon>unclassified sequences</taxon>
        <taxon>metagenomes</taxon>
        <taxon>ecological metagenomes</taxon>
    </lineage>
</organism>
<dbReference type="SUPFAM" id="SSF52540">
    <property type="entry name" value="P-loop containing nucleoside triphosphate hydrolases"/>
    <property type="match status" value="1"/>
</dbReference>
<proteinExistence type="predicted"/>
<gene>
    <name evidence="2" type="ORF">METZ01_LOCUS55032</name>
</gene>
<dbReference type="AlphaFoldDB" id="A0A381SFW3"/>
<keyword evidence="1" id="KW-0812">Transmembrane</keyword>
<keyword evidence="1" id="KW-1133">Transmembrane helix</keyword>
<dbReference type="Gene3D" id="3.40.50.300">
    <property type="entry name" value="P-loop containing nucleotide triphosphate hydrolases"/>
    <property type="match status" value="1"/>
</dbReference>
<dbReference type="InterPro" id="IPR052736">
    <property type="entry name" value="Stf3_sulfotransferase"/>
</dbReference>
<dbReference type="InterPro" id="IPR027417">
    <property type="entry name" value="P-loop_NTPase"/>
</dbReference>
<dbReference type="PANTHER" id="PTHR36451">
    <property type="entry name" value="PAPS-DEPENDENT SULFOTRANSFERASE STF3"/>
    <property type="match status" value="1"/>
</dbReference>
<dbReference type="Pfam" id="PF13469">
    <property type="entry name" value="Sulfotransfer_3"/>
    <property type="match status" value="1"/>
</dbReference>
<evidence type="ECO:0000256" key="1">
    <source>
        <dbReference type="SAM" id="Phobius"/>
    </source>
</evidence>
<name>A0A381SFW3_9ZZZZ</name>
<feature type="transmembrane region" description="Helical" evidence="1">
    <location>
        <begin position="20"/>
        <end position="43"/>
    </location>
</feature>
<protein>
    <recommendedName>
        <fullName evidence="3">Sulfotransferase domain-containing protein</fullName>
    </recommendedName>
</protein>
<dbReference type="PANTHER" id="PTHR36451:SF1">
    <property type="entry name" value="OMEGA-HYDROXY-BETA-DIHYDROMENAQUINONE-9 SULFOTRANSFERASE STF3"/>
    <property type="match status" value="1"/>
</dbReference>
<evidence type="ECO:0008006" key="3">
    <source>
        <dbReference type="Google" id="ProtNLM"/>
    </source>
</evidence>
<dbReference type="EMBL" id="UINC01002978">
    <property type="protein sequence ID" value="SVA02178.1"/>
    <property type="molecule type" value="Genomic_DNA"/>
</dbReference>
<accession>A0A381SFW3</accession>
<keyword evidence="1" id="KW-0472">Membrane</keyword>